<evidence type="ECO:0000313" key="2">
    <source>
        <dbReference type="Proteomes" id="UP001604277"/>
    </source>
</evidence>
<protein>
    <submittedName>
        <fullName evidence="1">Uncharacterized protein</fullName>
    </submittedName>
</protein>
<gene>
    <name evidence="1" type="ORF">Fot_23203</name>
</gene>
<proteinExistence type="predicted"/>
<dbReference type="AlphaFoldDB" id="A0ABD1V079"/>
<organism evidence="1 2">
    <name type="scientific">Forsythia ovata</name>
    <dbReference type="NCBI Taxonomy" id="205694"/>
    <lineage>
        <taxon>Eukaryota</taxon>
        <taxon>Viridiplantae</taxon>
        <taxon>Streptophyta</taxon>
        <taxon>Embryophyta</taxon>
        <taxon>Tracheophyta</taxon>
        <taxon>Spermatophyta</taxon>
        <taxon>Magnoliopsida</taxon>
        <taxon>eudicotyledons</taxon>
        <taxon>Gunneridae</taxon>
        <taxon>Pentapetalae</taxon>
        <taxon>asterids</taxon>
        <taxon>lamiids</taxon>
        <taxon>Lamiales</taxon>
        <taxon>Oleaceae</taxon>
        <taxon>Forsythieae</taxon>
        <taxon>Forsythia</taxon>
    </lineage>
</organism>
<evidence type="ECO:0000313" key="1">
    <source>
        <dbReference type="EMBL" id="KAL2530602.1"/>
    </source>
</evidence>
<sequence length="174" mass="18799">MDGYSNKIAEVEGLSETEEFNRVFEIHVFEIRGRRVVDERGTLLPRLLALSTTPILAPNVPPVVEVVGGVSSSLPTLGVASVPAASVLPITGVVGGDSHSLTFKVHVRPSEDVNHQGKGKGVVVDEWEKVTPKRTLEDEGNTTGSARFKRGRMARQETARFNSYFSKHGAGPHS</sequence>
<dbReference type="EMBL" id="JBFOLJ010000006">
    <property type="protein sequence ID" value="KAL2530602.1"/>
    <property type="molecule type" value="Genomic_DNA"/>
</dbReference>
<name>A0ABD1V079_9LAMI</name>
<keyword evidence="2" id="KW-1185">Reference proteome</keyword>
<reference evidence="2" key="1">
    <citation type="submission" date="2024-07" db="EMBL/GenBank/DDBJ databases">
        <title>Two chromosome-level genome assemblies of Korean endemic species Abeliophyllum distichum and Forsythia ovata (Oleaceae).</title>
        <authorList>
            <person name="Jang H."/>
        </authorList>
    </citation>
    <scope>NUCLEOTIDE SEQUENCE [LARGE SCALE GENOMIC DNA]</scope>
</reference>
<accession>A0ABD1V079</accession>
<dbReference type="Proteomes" id="UP001604277">
    <property type="component" value="Unassembled WGS sequence"/>
</dbReference>
<comment type="caution">
    <text evidence="1">The sequence shown here is derived from an EMBL/GenBank/DDBJ whole genome shotgun (WGS) entry which is preliminary data.</text>
</comment>